<dbReference type="Pfam" id="PF10551">
    <property type="entry name" value="MULE"/>
    <property type="match status" value="1"/>
</dbReference>
<keyword evidence="3" id="KW-1185">Reference proteome</keyword>
<proteinExistence type="predicted"/>
<dbReference type="Proteomes" id="UP001160148">
    <property type="component" value="Unassembled WGS sequence"/>
</dbReference>
<name>A0AAV0Y4Z1_9HEMI</name>
<dbReference type="AlphaFoldDB" id="A0AAV0Y4Z1"/>
<sequence>MDRNQEHTLKRYEHKTICFDGTHGTNPNDFILHTMLVTDVDCEGYPVAFLLSNRNDEVVFSVLLGQIKVQVGNVLPKTIMSDIKMSYFNGWVKIMGPMNEKLFCIWHVHEA</sequence>
<gene>
    <name evidence="2" type="ORF">MEUPH1_LOCUS28985</name>
</gene>
<organism evidence="2 3">
    <name type="scientific">Macrosiphum euphorbiae</name>
    <name type="common">potato aphid</name>
    <dbReference type="NCBI Taxonomy" id="13131"/>
    <lineage>
        <taxon>Eukaryota</taxon>
        <taxon>Metazoa</taxon>
        <taxon>Ecdysozoa</taxon>
        <taxon>Arthropoda</taxon>
        <taxon>Hexapoda</taxon>
        <taxon>Insecta</taxon>
        <taxon>Pterygota</taxon>
        <taxon>Neoptera</taxon>
        <taxon>Paraneoptera</taxon>
        <taxon>Hemiptera</taxon>
        <taxon>Sternorrhyncha</taxon>
        <taxon>Aphidomorpha</taxon>
        <taxon>Aphidoidea</taxon>
        <taxon>Aphididae</taxon>
        <taxon>Macrosiphini</taxon>
        <taxon>Macrosiphum</taxon>
    </lineage>
</organism>
<evidence type="ECO:0000313" key="3">
    <source>
        <dbReference type="Proteomes" id="UP001160148"/>
    </source>
</evidence>
<protein>
    <recommendedName>
        <fullName evidence="1">MULE transposase domain-containing protein</fullName>
    </recommendedName>
</protein>
<reference evidence="2 3" key="1">
    <citation type="submission" date="2023-01" db="EMBL/GenBank/DDBJ databases">
        <authorList>
            <person name="Whitehead M."/>
        </authorList>
    </citation>
    <scope>NUCLEOTIDE SEQUENCE [LARGE SCALE GENOMIC DNA]</scope>
</reference>
<comment type="caution">
    <text evidence="2">The sequence shown here is derived from an EMBL/GenBank/DDBJ whole genome shotgun (WGS) entry which is preliminary data.</text>
</comment>
<dbReference type="EMBL" id="CARXXK010001346">
    <property type="protein sequence ID" value="CAI6375493.1"/>
    <property type="molecule type" value="Genomic_DNA"/>
</dbReference>
<accession>A0AAV0Y4Z1</accession>
<evidence type="ECO:0000259" key="1">
    <source>
        <dbReference type="Pfam" id="PF10551"/>
    </source>
</evidence>
<dbReference type="InterPro" id="IPR018289">
    <property type="entry name" value="MULE_transposase_dom"/>
</dbReference>
<feature type="domain" description="MULE transposase" evidence="1">
    <location>
        <begin position="17"/>
        <end position="109"/>
    </location>
</feature>
<evidence type="ECO:0000313" key="2">
    <source>
        <dbReference type="EMBL" id="CAI6375493.1"/>
    </source>
</evidence>